<protein>
    <recommendedName>
        <fullName evidence="3">Tetratricopeptide repeat protein</fullName>
    </recommendedName>
</protein>
<proteinExistence type="predicted"/>
<dbReference type="Gene3D" id="1.25.40.10">
    <property type="entry name" value="Tetratricopeptide repeat domain"/>
    <property type="match status" value="1"/>
</dbReference>
<dbReference type="Proteomes" id="UP001251528">
    <property type="component" value="Unassembled WGS sequence"/>
</dbReference>
<dbReference type="AlphaFoldDB" id="A0AAJ0G087"/>
<reference evidence="1" key="1">
    <citation type="submission" date="2023-06" db="EMBL/GenBank/DDBJ databases">
        <title>Conoideocrella luteorostrata (Hypocreales: Clavicipitaceae), a potential biocontrol fungus for elongate hemlock scale in United States Christmas tree production areas.</title>
        <authorList>
            <person name="Barrett H."/>
            <person name="Lovett B."/>
            <person name="Macias A.M."/>
            <person name="Stajich J.E."/>
            <person name="Kasson M.T."/>
        </authorList>
    </citation>
    <scope>NUCLEOTIDE SEQUENCE</scope>
    <source>
        <strain evidence="1">ARSEF 14590</strain>
    </source>
</reference>
<accession>A0AAJ0G087</accession>
<evidence type="ECO:0000313" key="1">
    <source>
        <dbReference type="EMBL" id="KAK2596203.1"/>
    </source>
</evidence>
<gene>
    <name evidence="1" type="ORF">QQS21_006351</name>
</gene>
<evidence type="ECO:0008006" key="3">
    <source>
        <dbReference type="Google" id="ProtNLM"/>
    </source>
</evidence>
<sequence>MENPQEEFKAATELLLQKFPSQRSNKYDNDEWILYEHYIPQLLALARNYIESQVKPNPLRPTMDFVSLLANAANAIHDNDTTNSVPGLLKTADSAFNKCPEDTQDRLLEMAEGLEIWLELLPHDDLLLALAYSWLGMAVGGQERYEEGIDLLLKAGKILEGPAGEIPTRKLVWGYNTSRNYYCMGHYDKAEHLLNESLEDAYRLQSWYMQV</sequence>
<evidence type="ECO:0000313" key="2">
    <source>
        <dbReference type="Proteomes" id="UP001251528"/>
    </source>
</evidence>
<dbReference type="InterPro" id="IPR011990">
    <property type="entry name" value="TPR-like_helical_dom_sf"/>
</dbReference>
<organism evidence="1 2">
    <name type="scientific">Conoideocrella luteorostrata</name>
    <dbReference type="NCBI Taxonomy" id="1105319"/>
    <lineage>
        <taxon>Eukaryota</taxon>
        <taxon>Fungi</taxon>
        <taxon>Dikarya</taxon>
        <taxon>Ascomycota</taxon>
        <taxon>Pezizomycotina</taxon>
        <taxon>Sordariomycetes</taxon>
        <taxon>Hypocreomycetidae</taxon>
        <taxon>Hypocreales</taxon>
        <taxon>Clavicipitaceae</taxon>
        <taxon>Conoideocrella</taxon>
    </lineage>
</organism>
<dbReference type="EMBL" id="JASWJB010000117">
    <property type="protein sequence ID" value="KAK2596203.1"/>
    <property type="molecule type" value="Genomic_DNA"/>
</dbReference>
<name>A0AAJ0G087_9HYPO</name>
<keyword evidence="2" id="KW-1185">Reference proteome</keyword>
<dbReference type="SUPFAM" id="SSF48452">
    <property type="entry name" value="TPR-like"/>
    <property type="match status" value="1"/>
</dbReference>
<comment type="caution">
    <text evidence="1">The sequence shown here is derived from an EMBL/GenBank/DDBJ whole genome shotgun (WGS) entry which is preliminary data.</text>
</comment>